<evidence type="ECO:0000313" key="2">
    <source>
        <dbReference type="EMBL" id="KAE8008456.1"/>
    </source>
</evidence>
<keyword evidence="1" id="KW-0732">Signal</keyword>
<accession>A0A5N6QNJ1</accession>
<gene>
    <name evidence="2" type="ORF">FH972_004967</name>
</gene>
<feature type="chain" id="PRO_5024404253" evidence="1">
    <location>
        <begin position="32"/>
        <end position="82"/>
    </location>
</feature>
<dbReference type="Proteomes" id="UP000327013">
    <property type="component" value="Chromosome 2"/>
</dbReference>
<dbReference type="AlphaFoldDB" id="A0A5N6QNJ1"/>
<reference evidence="2 3" key="1">
    <citation type="submission" date="2019-06" db="EMBL/GenBank/DDBJ databases">
        <title>A chromosomal-level reference genome of Carpinus fangiana (Coryloideae, Betulaceae).</title>
        <authorList>
            <person name="Yang X."/>
            <person name="Wang Z."/>
            <person name="Zhang L."/>
            <person name="Hao G."/>
            <person name="Liu J."/>
            <person name="Yang Y."/>
        </authorList>
    </citation>
    <scope>NUCLEOTIDE SEQUENCE [LARGE SCALE GENOMIC DNA]</scope>
    <source>
        <strain evidence="2">Cfa_2016G</strain>
        <tissue evidence="2">Leaf</tissue>
    </source>
</reference>
<proteinExistence type="predicted"/>
<evidence type="ECO:0000256" key="1">
    <source>
        <dbReference type="SAM" id="SignalP"/>
    </source>
</evidence>
<evidence type="ECO:0000313" key="3">
    <source>
        <dbReference type="Proteomes" id="UP000327013"/>
    </source>
</evidence>
<feature type="signal peptide" evidence="1">
    <location>
        <begin position="1"/>
        <end position="31"/>
    </location>
</feature>
<name>A0A5N6QNJ1_9ROSI</name>
<sequence length="82" mass="9552">MNQAIEVEKMSNLTLLLVLALCMSQPLITNAWPSQRPKMMEYTCSMVMNGNIIYKRRGDIDKLEDMQIYYNEVVGNFVNFLQ</sequence>
<keyword evidence="3" id="KW-1185">Reference proteome</keyword>
<organism evidence="2 3">
    <name type="scientific">Carpinus fangiana</name>
    <dbReference type="NCBI Taxonomy" id="176857"/>
    <lineage>
        <taxon>Eukaryota</taxon>
        <taxon>Viridiplantae</taxon>
        <taxon>Streptophyta</taxon>
        <taxon>Embryophyta</taxon>
        <taxon>Tracheophyta</taxon>
        <taxon>Spermatophyta</taxon>
        <taxon>Magnoliopsida</taxon>
        <taxon>eudicotyledons</taxon>
        <taxon>Gunneridae</taxon>
        <taxon>Pentapetalae</taxon>
        <taxon>rosids</taxon>
        <taxon>fabids</taxon>
        <taxon>Fagales</taxon>
        <taxon>Betulaceae</taxon>
        <taxon>Carpinus</taxon>
    </lineage>
</organism>
<protein>
    <submittedName>
        <fullName evidence="2">Uncharacterized protein</fullName>
    </submittedName>
</protein>
<dbReference type="EMBL" id="CM017322">
    <property type="protein sequence ID" value="KAE8008456.1"/>
    <property type="molecule type" value="Genomic_DNA"/>
</dbReference>